<feature type="domain" description="Heterokaryon incompatibility" evidence="2">
    <location>
        <begin position="265"/>
        <end position="441"/>
    </location>
</feature>
<dbReference type="AlphaFoldDB" id="A0AAD7TWA0"/>
<dbReference type="Pfam" id="PF06985">
    <property type="entry name" value="HET"/>
    <property type="match status" value="1"/>
</dbReference>
<evidence type="ECO:0000313" key="4">
    <source>
        <dbReference type="Proteomes" id="UP001215151"/>
    </source>
</evidence>
<dbReference type="InterPro" id="IPR010730">
    <property type="entry name" value="HET"/>
</dbReference>
<dbReference type="Proteomes" id="UP001215151">
    <property type="component" value="Unassembled WGS sequence"/>
</dbReference>
<keyword evidence="1" id="KW-1133">Transmembrane helix</keyword>
<organism evidence="3 4">
    <name type="scientific">Trametes cubensis</name>
    <dbReference type="NCBI Taxonomy" id="1111947"/>
    <lineage>
        <taxon>Eukaryota</taxon>
        <taxon>Fungi</taxon>
        <taxon>Dikarya</taxon>
        <taxon>Basidiomycota</taxon>
        <taxon>Agaricomycotina</taxon>
        <taxon>Agaricomycetes</taxon>
        <taxon>Polyporales</taxon>
        <taxon>Polyporaceae</taxon>
        <taxon>Trametes</taxon>
    </lineage>
</organism>
<proteinExistence type="predicted"/>
<dbReference type="EMBL" id="JAPEVG010000080">
    <property type="protein sequence ID" value="KAJ8487364.1"/>
    <property type="molecule type" value="Genomic_DNA"/>
</dbReference>
<evidence type="ECO:0000313" key="3">
    <source>
        <dbReference type="EMBL" id="KAJ8487364.1"/>
    </source>
</evidence>
<reference evidence="3" key="1">
    <citation type="submission" date="2022-11" db="EMBL/GenBank/DDBJ databases">
        <title>Genome Sequence of Cubamyces cubensis.</title>
        <authorList>
            <person name="Buettner E."/>
        </authorList>
    </citation>
    <scope>NUCLEOTIDE SEQUENCE</scope>
    <source>
        <strain evidence="3">MPL-01</strain>
    </source>
</reference>
<accession>A0AAD7TWA0</accession>
<dbReference type="PANTHER" id="PTHR33112:SF16">
    <property type="entry name" value="HETEROKARYON INCOMPATIBILITY DOMAIN-CONTAINING PROTEIN"/>
    <property type="match status" value="1"/>
</dbReference>
<comment type="caution">
    <text evidence="3">The sequence shown here is derived from an EMBL/GenBank/DDBJ whole genome shotgun (WGS) entry which is preliminary data.</text>
</comment>
<keyword evidence="4" id="KW-1185">Reference proteome</keyword>
<protein>
    <recommendedName>
        <fullName evidence="2">Heterokaryon incompatibility domain-containing protein</fullName>
    </recommendedName>
</protein>
<keyword evidence="1" id="KW-0812">Transmembrane</keyword>
<evidence type="ECO:0000259" key="2">
    <source>
        <dbReference type="Pfam" id="PF06985"/>
    </source>
</evidence>
<name>A0AAD7TWA0_9APHY</name>
<evidence type="ECO:0000256" key="1">
    <source>
        <dbReference type="SAM" id="Phobius"/>
    </source>
</evidence>
<feature type="transmembrane region" description="Helical" evidence="1">
    <location>
        <begin position="21"/>
        <end position="42"/>
    </location>
</feature>
<keyword evidence="1" id="KW-0472">Membrane</keyword>
<gene>
    <name evidence="3" type="ORF">ONZ51_g4206</name>
</gene>
<sequence>MQTTTSATSTHLTLSLDSLRAVMLAYFLSLLYTFWSFCRGALFATLPPAARPLTLPPRPPNICAPAWEGVFAAQLGISGDKLRRIQDAEGCGDNDPSCWTGGYAYTVSSVTWLECARSGCLWCKFIEKHFLDRIKPDWSHGLVPDLHVRVGAEDSNIGNGVNWVLNIFVRYRGTAFRKCLSVHASPDDPAAAYIEGRIRSPRVGTPKVLAMAKAWLEECTHDHEVCQRTGALDSAPWLPTRLVDCSDLFRVRIIETNGNLLGARYVALSYVWGTRGQLHQTTTANLSLYGSVGIEVATLPQTIRDAIHVTRALGFYLLWLDTLCIVQDSPEDKIRELRSMRNVYSHAYITIDAASAASVDEGFLQDRSPVNPEATLPFICPVGRGPEEQAPDQERVGTVYFQDAVTSIRIQFYNRADDSYEEEIRRSYKSETGCRGWCLQEASLSPRYLVFDKDTLRLRCQAAQHKVGFRGQDYQDHFPIPHLYSVTLQGTSPPPPSTVTPGSREWKATYNTWQTVVEDYSRRLLSYQSDKLVACAAIAEAFAPALGPDYLAGLWRSSLLFDLAWESQETCTGRQRPREYPYAPSWSWASAKHGIHFPRLFPSLDFDIQVHAVAEVVECNVQSEVLRFGPVQPGGYLVLHAVLFPCTWESPGFDAYEKRTAALAEDLMPLSDSRKVVPAPRLKVKLDYEDDDHLQDIYLVPLGVVTDELIYGLVVARTEWSVRRQSVELAARGEVYERVGFWREEPSHLCWTTELDVHFEDVCAYMVPRLGQDTAKVQIVLV</sequence>
<dbReference type="PANTHER" id="PTHR33112">
    <property type="entry name" value="DOMAIN PROTEIN, PUTATIVE-RELATED"/>
    <property type="match status" value="1"/>
</dbReference>